<dbReference type="PROSITE" id="PS00108">
    <property type="entry name" value="PROTEIN_KINASE_ST"/>
    <property type="match status" value="1"/>
</dbReference>
<dbReference type="InterPro" id="IPR017441">
    <property type="entry name" value="Protein_kinase_ATP_BS"/>
</dbReference>
<accession>A0A8J5FI03</accession>
<keyword evidence="13" id="KW-1133">Transmembrane helix</keyword>
<keyword evidence="30" id="KW-1185">Reference proteome</keyword>
<proteinExistence type="inferred from homology"/>
<keyword evidence="8 24" id="KW-0732">Signal</keyword>
<keyword evidence="11 20" id="KW-0418">Kinase</keyword>
<evidence type="ECO:0000259" key="26">
    <source>
        <dbReference type="PROSITE" id="PS50026"/>
    </source>
</evidence>
<dbReference type="CDD" id="cd01098">
    <property type="entry name" value="PAN_AP_plant"/>
    <property type="match status" value="1"/>
</dbReference>
<keyword evidence="12 20" id="KW-0067">ATP-binding</keyword>
<keyword evidence="15" id="KW-1015">Disulfide bond</keyword>
<dbReference type="GO" id="GO:0051707">
    <property type="term" value="P:response to other organism"/>
    <property type="evidence" value="ECO:0007669"/>
    <property type="project" value="UniProtKB-ARBA"/>
</dbReference>
<dbReference type="GO" id="GO:0030246">
    <property type="term" value="F:carbohydrate binding"/>
    <property type="evidence" value="ECO:0007669"/>
    <property type="project" value="UniProtKB-KW"/>
</dbReference>
<dbReference type="GO" id="GO:0048544">
    <property type="term" value="P:recognition of pollen"/>
    <property type="evidence" value="ECO:0007669"/>
    <property type="project" value="InterPro"/>
</dbReference>
<keyword evidence="7" id="KW-0812">Transmembrane</keyword>
<evidence type="ECO:0000256" key="5">
    <source>
        <dbReference type="ARBA" id="ARBA00022553"/>
    </source>
</evidence>
<dbReference type="InterPro" id="IPR011009">
    <property type="entry name" value="Kinase-like_dom_sf"/>
</dbReference>
<dbReference type="PROSITE" id="PS00107">
    <property type="entry name" value="PROTEIN_KINASE_ATP"/>
    <property type="match status" value="1"/>
</dbReference>
<keyword evidence="6 20" id="KW-0808">Transferase</keyword>
<dbReference type="InterPro" id="IPR024171">
    <property type="entry name" value="SRK-like_kinase"/>
</dbReference>
<comment type="subcellular location">
    <subcellularLocation>
        <location evidence="1">Cell membrane</location>
        <topology evidence="1">Single-pass type I membrane protein</topology>
    </subcellularLocation>
</comment>
<dbReference type="PROSITE" id="PS50011">
    <property type="entry name" value="PROTEIN_KINASE_DOM"/>
    <property type="match status" value="1"/>
</dbReference>
<dbReference type="PANTHER" id="PTHR27002:SF925">
    <property type="entry name" value="RECEPTOR-LIKE SERINE_THREONINE-PROTEIN KINASE"/>
    <property type="match status" value="1"/>
</dbReference>
<dbReference type="InterPro" id="IPR000719">
    <property type="entry name" value="Prot_kinase_dom"/>
</dbReference>
<feature type="domain" description="Protein kinase" evidence="25">
    <location>
        <begin position="492"/>
        <end position="745"/>
    </location>
</feature>
<dbReference type="PROSITE" id="PS50948">
    <property type="entry name" value="PAN"/>
    <property type="match status" value="1"/>
</dbReference>
<evidence type="ECO:0000256" key="1">
    <source>
        <dbReference type="ARBA" id="ARBA00004251"/>
    </source>
</evidence>
<evidence type="ECO:0000256" key="16">
    <source>
        <dbReference type="ARBA" id="ARBA00023170"/>
    </source>
</evidence>
<feature type="domain" description="EGF-like" evidence="26">
    <location>
        <begin position="299"/>
        <end position="337"/>
    </location>
</feature>
<dbReference type="SMART" id="SM00220">
    <property type="entry name" value="S_TKc"/>
    <property type="match status" value="1"/>
</dbReference>
<evidence type="ECO:0000256" key="13">
    <source>
        <dbReference type="ARBA" id="ARBA00022989"/>
    </source>
</evidence>
<dbReference type="EC" id="2.7.11.1" evidence="20"/>
<evidence type="ECO:0000256" key="21">
    <source>
        <dbReference type="PROSITE-ProRule" id="PRU00076"/>
    </source>
</evidence>
<keyword evidence="3 20" id="KW-0723">Serine/threonine-protein kinase</keyword>
<dbReference type="PANTHER" id="PTHR27002">
    <property type="entry name" value="RECEPTOR-LIKE SERINE/THREONINE-PROTEIN KINASE SD1-8"/>
    <property type="match status" value="1"/>
</dbReference>
<feature type="binding site" evidence="22">
    <location>
        <position position="520"/>
    </location>
    <ligand>
        <name>ATP</name>
        <dbReference type="ChEBI" id="CHEBI:30616"/>
    </ligand>
</feature>
<evidence type="ECO:0000256" key="14">
    <source>
        <dbReference type="ARBA" id="ARBA00023136"/>
    </source>
</evidence>
<dbReference type="InterPro" id="IPR000742">
    <property type="entry name" value="EGF"/>
</dbReference>
<name>A0A8J5FI03_ZINOF</name>
<comment type="caution">
    <text evidence="21">Lacks conserved residue(s) required for the propagation of feature annotation.</text>
</comment>
<keyword evidence="9" id="KW-0430">Lectin</keyword>
<keyword evidence="10 20" id="KW-0547">Nucleotide-binding</keyword>
<evidence type="ECO:0000256" key="24">
    <source>
        <dbReference type="SAM" id="SignalP"/>
    </source>
</evidence>
<keyword evidence="4 21" id="KW-0245">EGF-like domain</keyword>
<evidence type="ECO:0000256" key="6">
    <source>
        <dbReference type="ARBA" id="ARBA00022679"/>
    </source>
</evidence>
<feature type="chain" id="PRO_5035312022" description="Receptor-like serine/threonine-protein kinase" evidence="24">
    <location>
        <begin position="27"/>
        <end position="778"/>
    </location>
</feature>
<keyword evidence="16" id="KW-0675">Receptor</keyword>
<dbReference type="CDD" id="cd00028">
    <property type="entry name" value="B_lectin"/>
    <property type="match status" value="1"/>
</dbReference>
<evidence type="ECO:0000256" key="2">
    <source>
        <dbReference type="ARBA" id="ARBA00022475"/>
    </source>
</evidence>
<dbReference type="FunFam" id="2.90.10.10:FF:000009">
    <property type="entry name" value="Receptor-like serine/threonine-protein kinase SD1-8"/>
    <property type="match status" value="1"/>
</dbReference>
<dbReference type="InterPro" id="IPR036426">
    <property type="entry name" value="Bulb-type_lectin_dom_sf"/>
</dbReference>
<evidence type="ECO:0000256" key="12">
    <source>
        <dbReference type="ARBA" id="ARBA00022840"/>
    </source>
</evidence>
<keyword evidence="5" id="KW-0597">Phosphoprotein</keyword>
<dbReference type="InterPro" id="IPR001480">
    <property type="entry name" value="Bulb-type_lectin_dom"/>
</dbReference>
<dbReference type="Proteomes" id="UP000734854">
    <property type="component" value="Unassembled WGS sequence"/>
</dbReference>
<keyword evidence="14" id="KW-0472">Membrane</keyword>
<evidence type="ECO:0000256" key="7">
    <source>
        <dbReference type="ARBA" id="ARBA00022692"/>
    </source>
</evidence>
<feature type="domain" description="Apple" evidence="28">
    <location>
        <begin position="356"/>
        <end position="436"/>
    </location>
</feature>
<dbReference type="Gene3D" id="1.10.510.10">
    <property type="entry name" value="Transferase(Phosphotransferase) domain 1"/>
    <property type="match status" value="2"/>
</dbReference>
<evidence type="ECO:0000256" key="9">
    <source>
        <dbReference type="ARBA" id="ARBA00022734"/>
    </source>
</evidence>
<reference evidence="29 30" key="1">
    <citation type="submission" date="2020-08" db="EMBL/GenBank/DDBJ databases">
        <title>Plant Genome Project.</title>
        <authorList>
            <person name="Zhang R.-G."/>
        </authorList>
    </citation>
    <scope>NUCLEOTIDE SEQUENCE [LARGE SCALE GENOMIC DNA]</scope>
    <source>
        <tissue evidence="29">Rhizome</tissue>
    </source>
</reference>
<organism evidence="29 30">
    <name type="scientific">Zingiber officinale</name>
    <name type="common">Ginger</name>
    <name type="synonym">Amomum zingiber</name>
    <dbReference type="NCBI Taxonomy" id="94328"/>
    <lineage>
        <taxon>Eukaryota</taxon>
        <taxon>Viridiplantae</taxon>
        <taxon>Streptophyta</taxon>
        <taxon>Embryophyta</taxon>
        <taxon>Tracheophyta</taxon>
        <taxon>Spermatophyta</taxon>
        <taxon>Magnoliopsida</taxon>
        <taxon>Liliopsida</taxon>
        <taxon>Zingiberales</taxon>
        <taxon>Zingiberaceae</taxon>
        <taxon>Zingiber</taxon>
    </lineage>
</organism>
<evidence type="ECO:0000256" key="20">
    <source>
        <dbReference type="PIRNR" id="PIRNR000641"/>
    </source>
</evidence>
<dbReference type="GO" id="GO:0005524">
    <property type="term" value="F:ATP binding"/>
    <property type="evidence" value="ECO:0007669"/>
    <property type="project" value="UniProtKB-UniRule"/>
</dbReference>
<evidence type="ECO:0000313" key="30">
    <source>
        <dbReference type="Proteomes" id="UP000734854"/>
    </source>
</evidence>
<feature type="region of interest" description="Disordered" evidence="23">
    <location>
        <begin position="746"/>
        <end position="778"/>
    </location>
</feature>
<dbReference type="Pfam" id="PF01453">
    <property type="entry name" value="B_lectin"/>
    <property type="match status" value="1"/>
</dbReference>
<evidence type="ECO:0000256" key="17">
    <source>
        <dbReference type="ARBA" id="ARBA00023180"/>
    </source>
</evidence>
<dbReference type="SMART" id="SM00473">
    <property type="entry name" value="PAN_AP"/>
    <property type="match status" value="1"/>
</dbReference>
<dbReference type="Pfam" id="PF00069">
    <property type="entry name" value="Pkinase"/>
    <property type="match status" value="2"/>
</dbReference>
<gene>
    <name evidence="29" type="ORF">ZIOFF_054638</name>
</gene>
<dbReference type="FunFam" id="1.10.510.10:FF:000060">
    <property type="entry name" value="G-type lectin S-receptor-like serine/threonine-protein kinase"/>
    <property type="match status" value="1"/>
</dbReference>
<protein>
    <recommendedName>
        <fullName evidence="20">Receptor-like serine/threonine-protein kinase</fullName>
        <ecNumber evidence="20">2.7.11.1</ecNumber>
    </recommendedName>
</protein>
<dbReference type="AlphaFoldDB" id="A0A8J5FI03"/>
<evidence type="ECO:0000256" key="10">
    <source>
        <dbReference type="ARBA" id="ARBA00022741"/>
    </source>
</evidence>
<evidence type="ECO:0000256" key="19">
    <source>
        <dbReference type="ARBA" id="ARBA00048679"/>
    </source>
</evidence>
<evidence type="ECO:0000256" key="8">
    <source>
        <dbReference type="ARBA" id="ARBA00022729"/>
    </source>
</evidence>
<evidence type="ECO:0000256" key="3">
    <source>
        <dbReference type="ARBA" id="ARBA00022527"/>
    </source>
</evidence>
<dbReference type="EMBL" id="JACMSC010000015">
    <property type="protein sequence ID" value="KAG6486068.1"/>
    <property type="molecule type" value="Genomic_DNA"/>
</dbReference>
<evidence type="ECO:0000256" key="4">
    <source>
        <dbReference type="ARBA" id="ARBA00022536"/>
    </source>
</evidence>
<evidence type="ECO:0000259" key="25">
    <source>
        <dbReference type="PROSITE" id="PS50011"/>
    </source>
</evidence>
<evidence type="ECO:0000256" key="11">
    <source>
        <dbReference type="ARBA" id="ARBA00022777"/>
    </source>
</evidence>
<feature type="signal peptide" evidence="24">
    <location>
        <begin position="1"/>
        <end position="26"/>
    </location>
</feature>
<evidence type="ECO:0000256" key="18">
    <source>
        <dbReference type="ARBA" id="ARBA00047899"/>
    </source>
</evidence>
<dbReference type="PROSITE" id="PS50927">
    <property type="entry name" value="BULB_LECTIN"/>
    <property type="match status" value="1"/>
</dbReference>
<dbReference type="Gene3D" id="2.90.10.10">
    <property type="entry name" value="Bulb-type lectin domain"/>
    <property type="match status" value="1"/>
</dbReference>
<keyword evidence="2" id="KW-1003">Cell membrane</keyword>
<dbReference type="PIRSF" id="PIRSF000641">
    <property type="entry name" value="SRK"/>
    <property type="match status" value="1"/>
</dbReference>
<comment type="similarity">
    <text evidence="20">Belongs to the protein kinase superfamily. Ser/Thr protein kinase family.</text>
</comment>
<dbReference type="InterPro" id="IPR000858">
    <property type="entry name" value="S_locus_glycoprot_dom"/>
</dbReference>
<dbReference type="SMART" id="SM00108">
    <property type="entry name" value="B_lectin"/>
    <property type="match status" value="1"/>
</dbReference>
<dbReference type="InterPro" id="IPR008271">
    <property type="entry name" value="Ser/Thr_kinase_AS"/>
</dbReference>
<evidence type="ECO:0000259" key="27">
    <source>
        <dbReference type="PROSITE" id="PS50927"/>
    </source>
</evidence>
<sequence length="778" mass="86101">MALPFLVLFFFLLLLSSSSHRQTVHAETDTLRPGDSISLNRTILSSAGSFALGFFRLGASVPARYYLGIRYHNVADGAVVWVANRDSPLRDAYGNLTLEIDGNLVAYSSSGSKIWSSDTSAASRGTTEAVLLDSGNLVLRLAEGDEDRFIWQSFDHPTDTLLPEMRLTSYLRPGIASPTRCVSWRAEDDPSSGSFTLGIDPRSSMQGFIWRGVEPYWRSNLRSSPGSEINSTRIVTTKSTNAYVYSIAVEGDRVSWWFTATPSSTVSRVVIQESGFSQLLSWNASSGSWVIEGSVPNLPSRPCEFYNQCGPNGVCDGSQPTSRSCQCLRGFVPRTFSQWNAGNYSGGCMRATVGDCNSGADYVHYNNMKLPDRMILLRDASEKECRANCSVSCNCTAYSFSGTISIGSSTTCLVWFGDLVDLVQNLSRDELFVRVAASDLGKHLVLWTIHRRSRKHKENVTRLEELRSYDGGSIIDVPLLDFCSILKATDGFALTNKLGEGGFGSVYKGTLQDGKDIAVKRLSETSKQGFVEFRNEVELIARLQHTNLVRLLDSNQSSKLDWDMRFQIIKGIAQGLLYLHRYSRLRVIHRDLKTDNILLDYDMNPKISDFGLARIFDGKQKEENTTRIVGTYGYIAPEYGLYGRFSEKSDIFSFGVIILEIISGRRNKGSYPLNGSLNLLGYAWQLWAEGRCCELVDPALEESFPVSEVAKCIQVGLLCVQDVPNDRPTIDAIIAVLVNENPPVLQPPGQPAFTSKDASPWSARSSPPELTMSVVEGR</sequence>
<dbReference type="Pfam" id="PF08276">
    <property type="entry name" value="PAN_2"/>
    <property type="match status" value="1"/>
</dbReference>
<dbReference type="SUPFAM" id="SSF56112">
    <property type="entry name" value="Protein kinase-like (PK-like)"/>
    <property type="match status" value="1"/>
</dbReference>
<keyword evidence="17" id="KW-0325">Glycoprotein</keyword>
<comment type="caution">
    <text evidence="29">The sequence shown here is derived from an EMBL/GenBank/DDBJ whole genome shotgun (WGS) entry which is preliminary data.</text>
</comment>
<dbReference type="PROSITE" id="PS50026">
    <property type="entry name" value="EGF_3"/>
    <property type="match status" value="1"/>
</dbReference>
<evidence type="ECO:0000259" key="28">
    <source>
        <dbReference type="PROSITE" id="PS50948"/>
    </source>
</evidence>
<feature type="compositionally biased region" description="Polar residues" evidence="23">
    <location>
        <begin position="752"/>
        <end position="765"/>
    </location>
</feature>
<feature type="domain" description="Bulb-type lectin" evidence="27">
    <location>
        <begin position="28"/>
        <end position="152"/>
    </location>
</feature>
<evidence type="ECO:0000256" key="22">
    <source>
        <dbReference type="PROSITE-ProRule" id="PRU10141"/>
    </source>
</evidence>
<comment type="catalytic activity">
    <reaction evidence="19 20">
        <text>L-seryl-[protein] + ATP = O-phospho-L-seryl-[protein] + ADP + H(+)</text>
        <dbReference type="Rhea" id="RHEA:17989"/>
        <dbReference type="Rhea" id="RHEA-COMP:9863"/>
        <dbReference type="Rhea" id="RHEA-COMP:11604"/>
        <dbReference type="ChEBI" id="CHEBI:15378"/>
        <dbReference type="ChEBI" id="CHEBI:29999"/>
        <dbReference type="ChEBI" id="CHEBI:30616"/>
        <dbReference type="ChEBI" id="CHEBI:83421"/>
        <dbReference type="ChEBI" id="CHEBI:456216"/>
        <dbReference type="EC" id="2.7.11.1"/>
    </reaction>
</comment>
<comment type="catalytic activity">
    <reaction evidence="18 20">
        <text>L-threonyl-[protein] + ATP = O-phospho-L-threonyl-[protein] + ADP + H(+)</text>
        <dbReference type="Rhea" id="RHEA:46608"/>
        <dbReference type="Rhea" id="RHEA-COMP:11060"/>
        <dbReference type="Rhea" id="RHEA-COMP:11605"/>
        <dbReference type="ChEBI" id="CHEBI:15378"/>
        <dbReference type="ChEBI" id="CHEBI:30013"/>
        <dbReference type="ChEBI" id="CHEBI:30616"/>
        <dbReference type="ChEBI" id="CHEBI:61977"/>
        <dbReference type="ChEBI" id="CHEBI:456216"/>
        <dbReference type="EC" id="2.7.11.1"/>
    </reaction>
</comment>
<evidence type="ECO:0000256" key="23">
    <source>
        <dbReference type="SAM" id="MobiDB-lite"/>
    </source>
</evidence>
<dbReference type="Pfam" id="PF00954">
    <property type="entry name" value="S_locus_glycop"/>
    <property type="match status" value="1"/>
</dbReference>
<dbReference type="GO" id="GO:0005886">
    <property type="term" value="C:plasma membrane"/>
    <property type="evidence" value="ECO:0007669"/>
    <property type="project" value="UniProtKB-SubCell"/>
</dbReference>
<dbReference type="SUPFAM" id="SSF51110">
    <property type="entry name" value="alpha-D-mannose-specific plant lectins"/>
    <property type="match status" value="1"/>
</dbReference>
<evidence type="ECO:0000313" key="29">
    <source>
        <dbReference type="EMBL" id="KAG6486068.1"/>
    </source>
</evidence>
<evidence type="ECO:0000256" key="15">
    <source>
        <dbReference type="ARBA" id="ARBA00023157"/>
    </source>
</evidence>
<dbReference type="GO" id="GO:0004674">
    <property type="term" value="F:protein serine/threonine kinase activity"/>
    <property type="evidence" value="ECO:0007669"/>
    <property type="project" value="UniProtKB-KW"/>
</dbReference>
<dbReference type="InterPro" id="IPR003609">
    <property type="entry name" value="Pan_app"/>
</dbReference>